<dbReference type="SUPFAM" id="SSF103506">
    <property type="entry name" value="Mitochondrial carrier"/>
    <property type="match status" value="1"/>
</dbReference>
<evidence type="ECO:0000256" key="8">
    <source>
        <dbReference type="PROSITE-ProRule" id="PRU00282"/>
    </source>
</evidence>
<dbReference type="EMBL" id="HQ199286">
    <property type="protein sequence ID" value="ADV91214.1"/>
    <property type="molecule type" value="mRNA"/>
</dbReference>
<evidence type="ECO:0000256" key="5">
    <source>
        <dbReference type="ARBA" id="ARBA00022737"/>
    </source>
</evidence>
<dbReference type="Gene3D" id="1.50.40.10">
    <property type="entry name" value="Mitochondrial carrier domain"/>
    <property type="match status" value="1"/>
</dbReference>
<dbReference type="PRINTS" id="PR00926">
    <property type="entry name" value="MITOCARRIER"/>
</dbReference>
<feature type="repeat" description="Solcar" evidence="8">
    <location>
        <begin position="3"/>
        <end position="91"/>
    </location>
</feature>
<keyword evidence="4 8" id="KW-0812">Transmembrane</keyword>
<dbReference type="AlphaFoldDB" id="F2WQ69"/>
<evidence type="ECO:0000313" key="10">
    <source>
        <dbReference type="EMBL" id="ADV91214.1"/>
    </source>
</evidence>
<sequence>MAHTLSQYGISGIIADAFAHPFVTVTTRLQVQGVGGGLYGGLTYKGILDAIGSMMRAEGSLAFFQGYGAVLVGSAPGRALYLGAYDIAKGRLGDGHNSLGNVIAGSFAQFVGSMFWTPMDVIKERLQVQGQVIQKNEIVKVKQQHKNSFEAFAQIVAREGVLGLYRTYPIHQLACLPFSGIFFAVYERSKDLCINAGYADAEDNLYLEAELCSGMVAASIAAVATNPLDVLKTRMQVNHEESRHSQEPANCFIPVCSYAAMP</sequence>
<dbReference type="GO" id="GO:0016020">
    <property type="term" value="C:membrane"/>
    <property type="evidence" value="ECO:0007669"/>
    <property type="project" value="UniProtKB-SubCell"/>
</dbReference>
<dbReference type="InterPro" id="IPR018108">
    <property type="entry name" value="MCP_transmembrane"/>
</dbReference>
<evidence type="ECO:0000256" key="9">
    <source>
        <dbReference type="RuleBase" id="RU000488"/>
    </source>
</evidence>
<feature type="repeat" description="Solcar" evidence="8">
    <location>
        <begin position="96"/>
        <end position="192"/>
    </location>
</feature>
<evidence type="ECO:0000256" key="6">
    <source>
        <dbReference type="ARBA" id="ARBA00022989"/>
    </source>
</evidence>
<dbReference type="Pfam" id="PF00153">
    <property type="entry name" value="Mito_carr"/>
    <property type="match status" value="3"/>
</dbReference>
<evidence type="ECO:0000256" key="1">
    <source>
        <dbReference type="ARBA" id="ARBA00004141"/>
    </source>
</evidence>
<keyword evidence="5" id="KW-0677">Repeat</keyword>
<comment type="similarity">
    <text evidence="2 9">Belongs to the mitochondrial carrier (TC 2.A.29) family.</text>
</comment>
<evidence type="ECO:0000256" key="7">
    <source>
        <dbReference type="ARBA" id="ARBA00023136"/>
    </source>
</evidence>
<evidence type="ECO:0000256" key="2">
    <source>
        <dbReference type="ARBA" id="ARBA00006375"/>
    </source>
</evidence>
<dbReference type="InterPro" id="IPR023395">
    <property type="entry name" value="MCP_dom_sf"/>
</dbReference>
<dbReference type="PROSITE" id="PS50920">
    <property type="entry name" value="SOLCAR"/>
    <property type="match status" value="2"/>
</dbReference>
<protein>
    <submittedName>
        <fullName evidence="10">Mitochondrial substrate carrier family protein</fullName>
    </submittedName>
</protein>
<keyword evidence="3 9" id="KW-0813">Transport</keyword>
<reference evidence="10" key="1">
    <citation type="journal article" date="2011" name="J. Mol. Biol.">
        <title>Analysis of dinoflagellate mitochondrial protein sorting signals indicates a highly stable protein targeting system across eukaryotic diversity.</title>
        <authorList>
            <person name="Danne J.C."/>
            <person name="Waller R.F."/>
        </authorList>
    </citation>
    <scope>NUCLEOTIDE SEQUENCE</scope>
</reference>
<evidence type="ECO:0000256" key="3">
    <source>
        <dbReference type="ARBA" id="ARBA00022448"/>
    </source>
</evidence>
<dbReference type="PANTHER" id="PTHR45667">
    <property type="entry name" value="S-ADENOSYLMETHIONINE MITOCHONDRIAL CARRIER PROTEIN"/>
    <property type="match status" value="1"/>
</dbReference>
<keyword evidence="6" id="KW-1133">Transmembrane helix</keyword>
<comment type="subcellular location">
    <subcellularLocation>
        <location evidence="1">Membrane</location>
        <topology evidence="1">Multi-pass membrane protein</topology>
    </subcellularLocation>
</comment>
<dbReference type="GO" id="GO:0055085">
    <property type="term" value="P:transmembrane transport"/>
    <property type="evidence" value="ECO:0007669"/>
    <property type="project" value="InterPro"/>
</dbReference>
<accession>F2WQ69</accession>
<keyword evidence="7 8" id="KW-0472">Membrane</keyword>
<name>F2WQ69_KARVE</name>
<proteinExistence type="evidence at transcript level"/>
<evidence type="ECO:0000256" key="4">
    <source>
        <dbReference type="ARBA" id="ARBA00022692"/>
    </source>
</evidence>
<feature type="non-terminal residue" evidence="10">
    <location>
        <position position="262"/>
    </location>
</feature>
<organism evidence="10">
    <name type="scientific">Karlodinium veneficum</name>
    <name type="common">Dinoflagellate</name>
    <name type="synonym">Karlodinium micrum</name>
    <dbReference type="NCBI Taxonomy" id="407301"/>
    <lineage>
        <taxon>Eukaryota</taxon>
        <taxon>Sar</taxon>
        <taxon>Alveolata</taxon>
        <taxon>Dinophyceae</taxon>
        <taxon>Gymnodiniales</taxon>
        <taxon>Kareniaceae</taxon>
        <taxon>Karlodinium</taxon>
    </lineage>
</organism>
<dbReference type="InterPro" id="IPR002067">
    <property type="entry name" value="MCP"/>
</dbReference>